<name>A0A291ISB3_9MOLU</name>
<dbReference type="Proteomes" id="UP000232227">
    <property type="component" value="Chromosome"/>
</dbReference>
<dbReference type="RefSeq" id="WP_096863069.1">
    <property type="nucleotide sequence ID" value="NZ_CP023668.1"/>
</dbReference>
<accession>A0A291ISB3</accession>
<protein>
    <submittedName>
        <fullName evidence="1">Uncharacterized protein</fullName>
    </submittedName>
</protein>
<reference evidence="1 2" key="1">
    <citation type="submission" date="2017-09" db="EMBL/GenBank/DDBJ databases">
        <title>SPAdes assembly of the Mesoplasma lactucae genome.</title>
        <authorList>
            <person name="Knight T.F."/>
            <person name="Rubinstein R."/>
            <person name="Citino T."/>
        </authorList>
    </citation>
    <scope>NUCLEOTIDE SEQUENCE [LARGE SCALE GENOMIC DNA]</scope>
    <source>
        <strain evidence="1 2">831-C4</strain>
    </source>
</reference>
<dbReference type="AlphaFoldDB" id="A0A291ISB3"/>
<gene>
    <name evidence="1" type="ORF">CP520_03480</name>
</gene>
<proteinExistence type="predicted"/>
<dbReference type="KEGG" id="mlac:CP520_03480"/>
<keyword evidence="2" id="KW-1185">Reference proteome</keyword>
<sequence>MELNYGQIFRKELNQIYKEMKRSKDYPYNLDELKFLKTYADLTNYYELELFDQILNRVNNSLNADYSIYANETHYFFNDSYLNYQGTYQVLLKLQHQLKRPVIDYSVEDQTILSLLITKQVDDSIGYLNYKYKELFLQLKNYKLIRMIQDEFKEVLTEKHSFAELITLMCEFNIETSKFYEEIKTKTNNDKRLSNFLYDLKKTFYLFKPFLSIYFKLSIINHCDDDIIVKYSSSYITK</sequence>
<evidence type="ECO:0000313" key="1">
    <source>
        <dbReference type="EMBL" id="ATG97772.1"/>
    </source>
</evidence>
<dbReference type="EMBL" id="CP023668">
    <property type="protein sequence ID" value="ATG97772.1"/>
    <property type="molecule type" value="Genomic_DNA"/>
</dbReference>
<evidence type="ECO:0000313" key="2">
    <source>
        <dbReference type="Proteomes" id="UP000232227"/>
    </source>
</evidence>
<organism evidence="1 2">
    <name type="scientific">Mesoplasma lactucae ATCC 49193</name>
    <dbReference type="NCBI Taxonomy" id="81460"/>
    <lineage>
        <taxon>Bacteria</taxon>
        <taxon>Bacillati</taxon>
        <taxon>Mycoplasmatota</taxon>
        <taxon>Mollicutes</taxon>
        <taxon>Entomoplasmatales</taxon>
        <taxon>Entomoplasmataceae</taxon>
        <taxon>Mesoplasma</taxon>
    </lineage>
</organism>